<proteinExistence type="predicted"/>
<organism evidence="1">
    <name type="scientific">freshwater metagenome</name>
    <dbReference type="NCBI Taxonomy" id="449393"/>
    <lineage>
        <taxon>unclassified sequences</taxon>
        <taxon>metagenomes</taxon>
        <taxon>ecological metagenomes</taxon>
    </lineage>
</organism>
<dbReference type="EMBL" id="CAFBON010000079">
    <property type="protein sequence ID" value="CAB4986878.1"/>
    <property type="molecule type" value="Genomic_DNA"/>
</dbReference>
<dbReference type="EMBL" id="CAFBLR010000205">
    <property type="protein sequence ID" value="CAB4884236.1"/>
    <property type="molecule type" value="Genomic_DNA"/>
</dbReference>
<gene>
    <name evidence="1" type="ORF">UFOPK2602_02240</name>
    <name evidence="2" type="ORF">UFOPK3417_01694</name>
    <name evidence="3" type="ORF">UFOPK3954_00905</name>
</gene>
<evidence type="ECO:0000313" key="1">
    <source>
        <dbReference type="EMBL" id="CAB4729320.1"/>
    </source>
</evidence>
<evidence type="ECO:0000313" key="2">
    <source>
        <dbReference type="EMBL" id="CAB4884236.1"/>
    </source>
</evidence>
<accession>A0A6J6S2U7</accession>
<name>A0A6J6S2U7_9ZZZZ</name>
<protein>
    <submittedName>
        <fullName evidence="1">Unannotated protein</fullName>
    </submittedName>
</protein>
<evidence type="ECO:0000313" key="3">
    <source>
        <dbReference type="EMBL" id="CAB4986878.1"/>
    </source>
</evidence>
<dbReference type="EMBL" id="CAEZXX010000220">
    <property type="protein sequence ID" value="CAB4729320.1"/>
    <property type="molecule type" value="Genomic_DNA"/>
</dbReference>
<reference evidence="1" key="1">
    <citation type="submission" date="2020-05" db="EMBL/GenBank/DDBJ databases">
        <authorList>
            <person name="Chiriac C."/>
            <person name="Salcher M."/>
            <person name="Ghai R."/>
            <person name="Kavagutti S V."/>
        </authorList>
    </citation>
    <scope>NUCLEOTIDE SEQUENCE</scope>
</reference>
<sequence length="63" mass="7077">MPPSPRLSALITSIRYFTEMMMTSDQKASEQTPNTLMRSTASTWDFSVKASFREYSGLVPISP</sequence>
<dbReference type="AlphaFoldDB" id="A0A6J6S2U7"/>